<evidence type="ECO:0000313" key="3">
    <source>
        <dbReference type="EMBL" id="GAA4428232.1"/>
    </source>
</evidence>
<gene>
    <name evidence="3" type="ORF">GCM10023188_12260</name>
</gene>
<dbReference type="InterPro" id="IPR041698">
    <property type="entry name" value="Methyltransf_25"/>
</dbReference>
<dbReference type="EMBL" id="BAABHC010000004">
    <property type="protein sequence ID" value="GAA4428232.1"/>
    <property type="molecule type" value="Genomic_DNA"/>
</dbReference>
<reference evidence="4" key="1">
    <citation type="journal article" date="2019" name="Int. J. Syst. Evol. Microbiol.">
        <title>The Global Catalogue of Microorganisms (GCM) 10K type strain sequencing project: providing services to taxonomists for standard genome sequencing and annotation.</title>
        <authorList>
            <consortium name="The Broad Institute Genomics Platform"/>
            <consortium name="The Broad Institute Genome Sequencing Center for Infectious Disease"/>
            <person name="Wu L."/>
            <person name="Ma J."/>
        </authorList>
    </citation>
    <scope>NUCLEOTIDE SEQUENCE [LARGE SCALE GENOMIC DNA]</scope>
    <source>
        <strain evidence="4">JCM 17926</strain>
    </source>
</reference>
<dbReference type="Pfam" id="PF13649">
    <property type="entry name" value="Methyltransf_25"/>
    <property type="match status" value="1"/>
</dbReference>
<dbReference type="InterPro" id="IPR029063">
    <property type="entry name" value="SAM-dependent_MTases_sf"/>
</dbReference>
<proteinExistence type="predicted"/>
<feature type="domain" description="Methyltransferase" evidence="2">
    <location>
        <begin position="41"/>
        <end position="138"/>
    </location>
</feature>
<organism evidence="3 4">
    <name type="scientific">Pontibacter saemangeumensis</name>
    <dbReference type="NCBI Taxonomy" id="1084525"/>
    <lineage>
        <taxon>Bacteria</taxon>
        <taxon>Pseudomonadati</taxon>
        <taxon>Bacteroidota</taxon>
        <taxon>Cytophagia</taxon>
        <taxon>Cytophagales</taxon>
        <taxon>Hymenobacteraceae</taxon>
        <taxon>Pontibacter</taxon>
    </lineage>
</organism>
<keyword evidence="1" id="KW-0808">Transferase</keyword>
<evidence type="ECO:0000313" key="4">
    <source>
        <dbReference type="Proteomes" id="UP001500552"/>
    </source>
</evidence>
<dbReference type="Proteomes" id="UP001500552">
    <property type="component" value="Unassembled WGS sequence"/>
</dbReference>
<dbReference type="PANTHER" id="PTHR43861">
    <property type="entry name" value="TRANS-ACONITATE 2-METHYLTRANSFERASE-RELATED"/>
    <property type="match status" value="1"/>
</dbReference>
<dbReference type="Gene3D" id="3.40.50.150">
    <property type="entry name" value="Vaccinia Virus protein VP39"/>
    <property type="match status" value="1"/>
</dbReference>
<keyword evidence="4" id="KW-1185">Reference proteome</keyword>
<dbReference type="Gene3D" id="2.20.130.10">
    <property type="entry name" value="CAC2371-like domains"/>
    <property type="match status" value="1"/>
</dbReference>
<comment type="caution">
    <text evidence="3">The sequence shown here is derived from an EMBL/GenBank/DDBJ whole genome shotgun (WGS) entry which is preliminary data.</text>
</comment>
<accession>A0ABP8LG17</accession>
<evidence type="ECO:0000256" key="1">
    <source>
        <dbReference type="ARBA" id="ARBA00022679"/>
    </source>
</evidence>
<protein>
    <recommendedName>
        <fullName evidence="2">Methyltransferase domain-containing protein</fullName>
    </recommendedName>
</protein>
<name>A0ABP8LG17_9BACT</name>
<sequence>MSIFKDYSSYYNLLYKDKAYGDEAEYIIGLILKHNPSAKSILNLGCGTGQHDFIFSEKGFDVTGVDQSEDMLKLAREGANERELEREIAFLNGDLRTLRLNHQYDVVLALFHVMSYQITNEDLHKAFETACLHLKAGGVFIFDCWFGPGVLTDPPKVRLKKFENEQLLIKRTAIPKAHPNENVIDVNFDILIKEKATNQFTEIQEQHRMRYLFKPELDLFFNKTALNLLEYKEWMTDREPDYNSWNACFILNK</sequence>
<dbReference type="SUPFAM" id="SSF53335">
    <property type="entry name" value="S-adenosyl-L-methionine-dependent methyltransferases"/>
    <property type="match status" value="1"/>
</dbReference>
<evidence type="ECO:0000259" key="2">
    <source>
        <dbReference type="Pfam" id="PF13649"/>
    </source>
</evidence>
<dbReference type="CDD" id="cd02440">
    <property type="entry name" value="AdoMet_MTases"/>
    <property type="match status" value="1"/>
</dbReference>
<dbReference type="RefSeq" id="WP_345157559.1">
    <property type="nucleotide sequence ID" value="NZ_BAABHC010000004.1"/>
</dbReference>